<name>A0A8S1RLH3_9CILI</name>
<sequence length="91" mass="10804">MSTWIQFLRILNGFKTYQELSIKICLLSLQILLPEQTLHQLEDLKIQQNQSEFKQLISIVNYQKAYTCQKFLVIPAYDSEENLQEKNQNQP</sequence>
<evidence type="ECO:0000313" key="1">
    <source>
        <dbReference type="EMBL" id="CAD8128233.1"/>
    </source>
</evidence>
<dbReference type="EMBL" id="CAJJDN010000184">
    <property type="protein sequence ID" value="CAD8128233.1"/>
    <property type="molecule type" value="Genomic_DNA"/>
</dbReference>
<keyword evidence="2" id="KW-1185">Reference proteome</keyword>
<accession>A0A8S1RLH3</accession>
<dbReference type="AlphaFoldDB" id="A0A8S1RLH3"/>
<dbReference type="Proteomes" id="UP000692954">
    <property type="component" value="Unassembled WGS sequence"/>
</dbReference>
<protein>
    <submittedName>
        <fullName evidence="1">Uncharacterized protein</fullName>
    </submittedName>
</protein>
<comment type="caution">
    <text evidence="1">The sequence shown here is derived from an EMBL/GenBank/DDBJ whole genome shotgun (WGS) entry which is preliminary data.</text>
</comment>
<evidence type="ECO:0000313" key="2">
    <source>
        <dbReference type="Proteomes" id="UP000692954"/>
    </source>
</evidence>
<proteinExistence type="predicted"/>
<organism evidence="1 2">
    <name type="scientific">Paramecium sonneborni</name>
    <dbReference type="NCBI Taxonomy" id="65129"/>
    <lineage>
        <taxon>Eukaryota</taxon>
        <taxon>Sar</taxon>
        <taxon>Alveolata</taxon>
        <taxon>Ciliophora</taxon>
        <taxon>Intramacronucleata</taxon>
        <taxon>Oligohymenophorea</taxon>
        <taxon>Peniculida</taxon>
        <taxon>Parameciidae</taxon>
        <taxon>Paramecium</taxon>
    </lineage>
</organism>
<reference evidence="1" key="1">
    <citation type="submission" date="2021-01" db="EMBL/GenBank/DDBJ databases">
        <authorList>
            <consortium name="Genoscope - CEA"/>
            <person name="William W."/>
        </authorList>
    </citation>
    <scope>NUCLEOTIDE SEQUENCE</scope>
</reference>
<gene>
    <name evidence="1" type="ORF">PSON_ATCC_30995.1.T1840064</name>
</gene>